<evidence type="ECO:0000256" key="3">
    <source>
        <dbReference type="ARBA" id="ARBA00022553"/>
    </source>
</evidence>
<organism evidence="8 9">
    <name type="scientific">Rhodococcus tibetensis</name>
    <dbReference type="NCBI Taxonomy" id="2965064"/>
    <lineage>
        <taxon>Bacteria</taxon>
        <taxon>Bacillati</taxon>
        <taxon>Actinomycetota</taxon>
        <taxon>Actinomycetes</taxon>
        <taxon>Mycobacteriales</taxon>
        <taxon>Nocardiaceae</taxon>
        <taxon>Rhodococcus</taxon>
    </lineage>
</organism>
<dbReference type="Gene3D" id="3.30.450.20">
    <property type="entry name" value="PAS domain"/>
    <property type="match status" value="1"/>
</dbReference>
<evidence type="ECO:0000256" key="2">
    <source>
        <dbReference type="ARBA" id="ARBA00012438"/>
    </source>
</evidence>
<dbReference type="PROSITE" id="PS50921">
    <property type="entry name" value="ANTAR"/>
    <property type="match status" value="1"/>
</dbReference>
<accession>A0ABT1Q6V6</accession>
<dbReference type="SMART" id="SM01012">
    <property type="entry name" value="ANTAR"/>
    <property type="match status" value="1"/>
</dbReference>
<dbReference type="CDD" id="cd00130">
    <property type="entry name" value="PAS"/>
    <property type="match status" value="1"/>
</dbReference>
<dbReference type="PANTHER" id="PTHR43304">
    <property type="entry name" value="PHYTOCHROME-LIKE PROTEIN CPH1"/>
    <property type="match status" value="1"/>
</dbReference>
<dbReference type="PANTHER" id="PTHR43304:SF1">
    <property type="entry name" value="PAC DOMAIN-CONTAINING PROTEIN"/>
    <property type="match status" value="1"/>
</dbReference>
<dbReference type="RefSeq" id="WP_255965315.1">
    <property type="nucleotide sequence ID" value="NZ_JANFQF010000001.1"/>
</dbReference>
<dbReference type="PROSITE" id="PS50112">
    <property type="entry name" value="PAS"/>
    <property type="match status" value="1"/>
</dbReference>
<evidence type="ECO:0000313" key="8">
    <source>
        <dbReference type="EMBL" id="MCQ4117992.1"/>
    </source>
</evidence>
<dbReference type="EMBL" id="JANFQF010000001">
    <property type="protein sequence ID" value="MCQ4117992.1"/>
    <property type="molecule type" value="Genomic_DNA"/>
</dbReference>
<dbReference type="InterPro" id="IPR000014">
    <property type="entry name" value="PAS"/>
</dbReference>
<evidence type="ECO:0000256" key="5">
    <source>
        <dbReference type="ARBA" id="ARBA00022777"/>
    </source>
</evidence>
<evidence type="ECO:0000259" key="6">
    <source>
        <dbReference type="PROSITE" id="PS50112"/>
    </source>
</evidence>
<dbReference type="InterPro" id="IPR035965">
    <property type="entry name" value="PAS-like_dom_sf"/>
</dbReference>
<feature type="domain" description="ANTAR" evidence="7">
    <location>
        <begin position="125"/>
        <end position="186"/>
    </location>
</feature>
<keyword evidence="9" id="KW-1185">Reference proteome</keyword>
<dbReference type="Gene3D" id="1.10.10.10">
    <property type="entry name" value="Winged helix-like DNA-binding domain superfamily/Winged helix DNA-binding domain"/>
    <property type="match status" value="1"/>
</dbReference>
<comment type="catalytic activity">
    <reaction evidence="1">
        <text>ATP + protein L-histidine = ADP + protein N-phospho-L-histidine.</text>
        <dbReference type="EC" id="2.7.13.3"/>
    </reaction>
</comment>
<name>A0ABT1Q6V6_9NOCA</name>
<keyword evidence="5" id="KW-0418">Kinase</keyword>
<dbReference type="EC" id="2.7.13.3" evidence="2"/>
<dbReference type="Pfam" id="PF03861">
    <property type="entry name" value="ANTAR"/>
    <property type="match status" value="1"/>
</dbReference>
<dbReference type="Proteomes" id="UP001524501">
    <property type="component" value="Unassembled WGS sequence"/>
</dbReference>
<dbReference type="InterPro" id="IPR036388">
    <property type="entry name" value="WH-like_DNA-bd_sf"/>
</dbReference>
<dbReference type="InterPro" id="IPR005561">
    <property type="entry name" value="ANTAR"/>
</dbReference>
<keyword evidence="4" id="KW-0808">Transferase</keyword>
<evidence type="ECO:0000259" key="7">
    <source>
        <dbReference type="PROSITE" id="PS50921"/>
    </source>
</evidence>
<dbReference type="NCBIfam" id="TIGR00229">
    <property type="entry name" value="sensory_box"/>
    <property type="match status" value="1"/>
</dbReference>
<protein>
    <recommendedName>
        <fullName evidence="2">histidine kinase</fullName>
        <ecNumber evidence="2">2.7.13.3</ecNumber>
    </recommendedName>
</protein>
<dbReference type="InterPro" id="IPR013655">
    <property type="entry name" value="PAS_fold_3"/>
</dbReference>
<evidence type="ECO:0000313" key="9">
    <source>
        <dbReference type="Proteomes" id="UP001524501"/>
    </source>
</evidence>
<comment type="caution">
    <text evidence="8">The sequence shown here is derived from an EMBL/GenBank/DDBJ whole genome shotgun (WGS) entry which is preliminary data.</text>
</comment>
<dbReference type="InterPro" id="IPR052162">
    <property type="entry name" value="Sensor_kinase/Photoreceptor"/>
</dbReference>
<dbReference type="SUPFAM" id="SSF55785">
    <property type="entry name" value="PYP-like sensor domain (PAS domain)"/>
    <property type="match status" value="1"/>
</dbReference>
<keyword evidence="3" id="KW-0597">Phosphoprotein</keyword>
<evidence type="ECO:0000256" key="4">
    <source>
        <dbReference type="ARBA" id="ARBA00022679"/>
    </source>
</evidence>
<feature type="domain" description="PAS" evidence="6">
    <location>
        <begin position="31"/>
        <end position="76"/>
    </location>
</feature>
<gene>
    <name evidence="8" type="ORF">NOF53_02170</name>
</gene>
<reference evidence="8 9" key="1">
    <citation type="submission" date="2022-07" db="EMBL/GenBank/DDBJ databases">
        <title>Degradation activity of malathion, p-nitrophenol and potential low-temperature adaptation strategy of Rhodococcus sp. FXJ9.536.</title>
        <authorList>
            <person name="Huang J."/>
            <person name="Huang Y."/>
        </authorList>
    </citation>
    <scope>NUCLEOTIDE SEQUENCE [LARGE SCALE GENOMIC DNA]</scope>
    <source>
        <strain evidence="8 9">FXJ9.536</strain>
    </source>
</reference>
<sequence length="217" mass="24299">MGVDSEQVFGGGEPQRVGSFQFFLDGHRWEWSDAVARLHGYQPGEVTPTTKLLLSHKHPEDHPHVARALDRMINDAEPFSSKHRIIDTAGKVHQVVVVGDRMFDDTGTAIGTTGFYIDITHSHRSDVKESVDEAVAELSESRAVIDQAKGALMLVYGIPAARAFDVLAWRSQHTNTRLRTLAEQIVTGLIEYEPDAGLRTWFDHLLLNAHQQTRRPE</sequence>
<proteinExistence type="predicted"/>
<dbReference type="Pfam" id="PF08447">
    <property type="entry name" value="PAS_3"/>
    <property type="match status" value="1"/>
</dbReference>
<evidence type="ECO:0000256" key="1">
    <source>
        <dbReference type="ARBA" id="ARBA00000085"/>
    </source>
</evidence>